<evidence type="ECO:0000256" key="1">
    <source>
        <dbReference type="ARBA" id="ARBA00023002"/>
    </source>
</evidence>
<dbReference type="InterPro" id="IPR020843">
    <property type="entry name" value="ER"/>
</dbReference>
<gene>
    <name evidence="3" type="ORF">LSCM1_00449</name>
</gene>
<dbReference type="OrthoDB" id="9992527at2759"/>
<proteinExistence type="predicted"/>
<sequence length="339" mass="35963">MASPRSFQKLQVTSLSKDFRNATSVVEAQLPEEVPEGKVRVSVKYAGVNASDLNFTNGSYFPGAQPPFDCGFEAAGTVMKIGAGFITVKEGDHVVLIQYGCFAQFVDVPAETCIKVPELKPECVVLAVSALTAAVALGEVGCVKKGNVALVTAAAGGTGQVAVQLLKHVYGCTVIGTCSSAEKVAFLKSIGCDHIINYKVESVGSRLQELCPKGVDVVYECVGGELFNDAVLHLAVHGRLIIIGSISSYKSGEAVPFSHPSGAPLTTALLLKSASLKGFFLLHYLKVISKYLAELLQLLESDQIKLFVDKKFWGLNSVADAVDHLYSGTSFGKVVVEIQ</sequence>
<dbReference type="PANTHER" id="PTHR43677:SF3">
    <property type="entry name" value="PROSTAGLANDIN REDUCTASE 3"/>
    <property type="match status" value="1"/>
</dbReference>
<dbReference type="Gene3D" id="3.90.180.10">
    <property type="entry name" value="Medium-chain alcohol dehydrogenases, catalytic domain"/>
    <property type="match status" value="1"/>
</dbReference>
<dbReference type="Gene3D" id="3.40.50.720">
    <property type="entry name" value="NAD(P)-binding Rossmann-like Domain"/>
    <property type="match status" value="1"/>
</dbReference>
<dbReference type="EMBL" id="JAFEUZ010000036">
    <property type="protein sequence ID" value="KAG5464268.1"/>
    <property type="molecule type" value="Genomic_DNA"/>
</dbReference>
<evidence type="ECO:0000259" key="2">
    <source>
        <dbReference type="SMART" id="SM00829"/>
    </source>
</evidence>
<dbReference type="SUPFAM" id="SSF50129">
    <property type="entry name" value="GroES-like"/>
    <property type="match status" value="1"/>
</dbReference>
<dbReference type="GeneID" id="92510612"/>
<dbReference type="Pfam" id="PF00107">
    <property type="entry name" value="ADH_zinc_N"/>
    <property type="match status" value="1"/>
</dbReference>
<feature type="domain" description="Enoyl reductase (ER)" evidence="2">
    <location>
        <begin position="17"/>
        <end position="336"/>
    </location>
</feature>
<dbReference type="InterPro" id="IPR013149">
    <property type="entry name" value="ADH-like_C"/>
</dbReference>
<comment type="caution">
    <text evidence="3">The sequence shown here is derived from an EMBL/GenBank/DDBJ whole genome shotgun (WGS) entry which is preliminary data.</text>
</comment>
<dbReference type="KEGG" id="lmat:92510612"/>
<dbReference type="GO" id="GO:0016491">
    <property type="term" value="F:oxidoreductase activity"/>
    <property type="evidence" value="ECO:0007669"/>
    <property type="project" value="UniProtKB-KW"/>
</dbReference>
<dbReference type="RefSeq" id="XP_067174205.1">
    <property type="nucleotide sequence ID" value="XM_067318100.1"/>
</dbReference>
<dbReference type="AlphaFoldDB" id="A0A836GI22"/>
<protein>
    <recommendedName>
        <fullName evidence="2">Enoyl reductase (ER) domain-containing protein</fullName>
    </recommendedName>
</protein>
<organism evidence="3 4">
    <name type="scientific">Leishmania martiniquensis</name>
    <dbReference type="NCBI Taxonomy" id="1580590"/>
    <lineage>
        <taxon>Eukaryota</taxon>
        <taxon>Discoba</taxon>
        <taxon>Euglenozoa</taxon>
        <taxon>Kinetoplastea</taxon>
        <taxon>Metakinetoplastina</taxon>
        <taxon>Trypanosomatida</taxon>
        <taxon>Trypanosomatidae</taxon>
        <taxon>Leishmaniinae</taxon>
        <taxon>Leishmania</taxon>
    </lineage>
</organism>
<dbReference type="InterPro" id="IPR051397">
    <property type="entry name" value="Zn-ADH-like_protein"/>
</dbReference>
<reference evidence="3 4" key="1">
    <citation type="submission" date="2021-03" db="EMBL/GenBank/DDBJ databases">
        <title>Leishmania (Mundinia) martiniquensis Genome sequencing and assembly.</title>
        <authorList>
            <person name="Almutairi H."/>
            <person name="Gatherer D."/>
        </authorList>
    </citation>
    <scope>NUCLEOTIDE SEQUENCE [LARGE SCALE GENOMIC DNA]</scope>
    <source>
        <strain evidence="3">LSCM1</strain>
    </source>
</reference>
<accession>A0A836GI22</accession>
<dbReference type="SUPFAM" id="SSF51735">
    <property type="entry name" value="NAD(P)-binding Rossmann-fold domains"/>
    <property type="match status" value="1"/>
</dbReference>
<dbReference type="InterPro" id="IPR013154">
    <property type="entry name" value="ADH-like_N"/>
</dbReference>
<name>A0A836GI22_9TRYP</name>
<dbReference type="InterPro" id="IPR036291">
    <property type="entry name" value="NAD(P)-bd_dom_sf"/>
</dbReference>
<dbReference type="Pfam" id="PF08240">
    <property type="entry name" value="ADH_N"/>
    <property type="match status" value="1"/>
</dbReference>
<dbReference type="InterPro" id="IPR011032">
    <property type="entry name" value="GroES-like_sf"/>
</dbReference>
<dbReference type="PANTHER" id="PTHR43677">
    <property type="entry name" value="SHORT-CHAIN DEHYDROGENASE/REDUCTASE"/>
    <property type="match status" value="1"/>
</dbReference>
<evidence type="ECO:0000313" key="4">
    <source>
        <dbReference type="Proteomes" id="UP000673552"/>
    </source>
</evidence>
<dbReference type="FunFam" id="3.40.50.720:FF:000121">
    <property type="entry name" value="Prostaglandin reductase 2"/>
    <property type="match status" value="1"/>
</dbReference>
<keyword evidence="4" id="KW-1185">Reference proteome</keyword>
<evidence type="ECO:0000313" key="3">
    <source>
        <dbReference type="EMBL" id="KAG5464268.1"/>
    </source>
</evidence>
<keyword evidence="1" id="KW-0560">Oxidoreductase</keyword>
<dbReference type="SMART" id="SM00829">
    <property type="entry name" value="PKS_ER"/>
    <property type="match status" value="1"/>
</dbReference>
<dbReference type="GO" id="GO:0005739">
    <property type="term" value="C:mitochondrion"/>
    <property type="evidence" value="ECO:0007669"/>
    <property type="project" value="TreeGrafter"/>
</dbReference>
<dbReference type="Proteomes" id="UP000673552">
    <property type="component" value="Chromosome 36"/>
</dbReference>